<dbReference type="Gene3D" id="3.30.930.10">
    <property type="entry name" value="Bira Bifunctional Protein, Domain 2"/>
    <property type="match status" value="1"/>
</dbReference>
<protein>
    <recommendedName>
        <fullName evidence="5">biotin--[biotin carboxyl-carrier protein] ligase</fullName>
        <ecNumber evidence="5">6.3.4.15</ecNumber>
    </recommendedName>
</protein>
<keyword evidence="1 8" id="KW-0436">Ligase</keyword>
<reference evidence="9" key="1">
    <citation type="journal article" date="2019" name="Int. J. Syst. Evol. Microbiol.">
        <title>The Global Catalogue of Microorganisms (GCM) 10K type strain sequencing project: providing services to taxonomists for standard genome sequencing and annotation.</title>
        <authorList>
            <consortium name="The Broad Institute Genomics Platform"/>
            <consortium name="The Broad Institute Genome Sequencing Center for Infectious Disease"/>
            <person name="Wu L."/>
            <person name="Ma J."/>
        </authorList>
    </citation>
    <scope>NUCLEOTIDE SEQUENCE [LARGE SCALE GENOMIC DNA]</scope>
    <source>
        <strain evidence="9">JCM 4816</strain>
    </source>
</reference>
<evidence type="ECO:0000256" key="3">
    <source>
        <dbReference type="ARBA" id="ARBA00022840"/>
    </source>
</evidence>
<dbReference type="InterPro" id="IPR004143">
    <property type="entry name" value="BPL_LPL_catalytic"/>
</dbReference>
<keyword evidence="9" id="KW-1185">Reference proteome</keyword>
<dbReference type="NCBIfam" id="TIGR00121">
    <property type="entry name" value="birA_ligase"/>
    <property type="match status" value="1"/>
</dbReference>
<feature type="domain" description="BPL/LPL catalytic" evidence="7">
    <location>
        <begin position="23"/>
        <end position="210"/>
    </location>
</feature>
<evidence type="ECO:0000313" key="9">
    <source>
        <dbReference type="Proteomes" id="UP001596174"/>
    </source>
</evidence>
<dbReference type="SUPFAM" id="SSF55681">
    <property type="entry name" value="Class II aaRS and biotin synthetases"/>
    <property type="match status" value="1"/>
</dbReference>
<keyword evidence="3" id="KW-0067">ATP-binding</keyword>
<keyword evidence="4" id="KW-0092">Biotin</keyword>
<evidence type="ECO:0000256" key="6">
    <source>
        <dbReference type="SAM" id="MobiDB-lite"/>
    </source>
</evidence>
<dbReference type="GO" id="GO:0004077">
    <property type="term" value="F:biotin--[biotin carboxyl-carrier protein] ligase activity"/>
    <property type="evidence" value="ECO:0007669"/>
    <property type="project" value="UniProtKB-EC"/>
</dbReference>
<dbReference type="Pfam" id="PF02237">
    <property type="entry name" value="BPL_C"/>
    <property type="match status" value="1"/>
</dbReference>
<feature type="region of interest" description="Disordered" evidence="6">
    <location>
        <begin position="1"/>
        <end position="20"/>
    </location>
</feature>
<gene>
    <name evidence="8" type="ORF">ACFP3V_19745</name>
</gene>
<sequence length="282" mass="29761">MSDSPWSDLDRPPLRGGQLGRSLIRPDGLWTELEVVDSTGSTNSDLAARAASGAAEGAVLIAEVQTHGRGRLERSWSAPPRSGIFLSLLLRPGDAGVPKEHWSWLPLLVGVAAASALGQTAGVDVRLKWPNDLLVQVGDEERKLGGILTELADGGKAVIAGLGLNVTLKETELPVPTAGSLALAGAQLTDRQILVRALLRSFEELYGEWCADAGDPAASRLRDAYLDVCATLDREVRALLPGERELVGRAVDVDAAGRLVIRAEDGDEHAVSAGDVVHLRGV</sequence>
<dbReference type="InterPro" id="IPR008988">
    <property type="entry name" value="Transcriptional_repressor_C"/>
</dbReference>
<dbReference type="RefSeq" id="WP_380585235.1">
    <property type="nucleotide sequence ID" value="NZ_JBHSQJ010000082.1"/>
</dbReference>
<evidence type="ECO:0000256" key="2">
    <source>
        <dbReference type="ARBA" id="ARBA00022741"/>
    </source>
</evidence>
<dbReference type="PANTHER" id="PTHR12835:SF5">
    <property type="entry name" value="BIOTIN--PROTEIN LIGASE"/>
    <property type="match status" value="1"/>
</dbReference>
<evidence type="ECO:0000256" key="4">
    <source>
        <dbReference type="ARBA" id="ARBA00023267"/>
    </source>
</evidence>
<dbReference type="Gene3D" id="2.30.30.100">
    <property type="match status" value="1"/>
</dbReference>
<comment type="caution">
    <text evidence="8">The sequence shown here is derived from an EMBL/GenBank/DDBJ whole genome shotgun (WGS) entry which is preliminary data.</text>
</comment>
<dbReference type="PROSITE" id="PS51733">
    <property type="entry name" value="BPL_LPL_CATALYTIC"/>
    <property type="match status" value="1"/>
</dbReference>
<dbReference type="InterPro" id="IPR004408">
    <property type="entry name" value="Biotin_CoA_COase_ligase"/>
</dbReference>
<evidence type="ECO:0000256" key="5">
    <source>
        <dbReference type="ARBA" id="ARBA00024227"/>
    </source>
</evidence>
<evidence type="ECO:0000313" key="8">
    <source>
        <dbReference type="EMBL" id="MFC5909438.1"/>
    </source>
</evidence>
<evidence type="ECO:0000259" key="7">
    <source>
        <dbReference type="PROSITE" id="PS51733"/>
    </source>
</evidence>
<dbReference type="SUPFAM" id="SSF50037">
    <property type="entry name" value="C-terminal domain of transcriptional repressors"/>
    <property type="match status" value="1"/>
</dbReference>
<dbReference type="Pfam" id="PF03099">
    <property type="entry name" value="BPL_LplA_LipB"/>
    <property type="match status" value="1"/>
</dbReference>
<accession>A0ABW1G582</accession>
<keyword evidence="2" id="KW-0547">Nucleotide-binding</keyword>
<dbReference type="InterPro" id="IPR003142">
    <property type="entry name" value="BPL_C"/>
</dbReference>
<dbReference type="Proteomes" id="UP001596174">
    <property type="component" value="Unassembled WGS sequence"/>
</dbReference>
<dbReference type="EC" id="6.3.4.15" evidence="5"/>
<dbReference type="CDD" id="cd16442">
    <property type="entry name" value="BPL"/>
    <property type="match status" value="1"/>
</dbReference>
<name>A0ABW1G582_9ACTN</name>
<dbReference type="InterPro" id="IPR045864">
    <property type="entry name" value="aa-tRNA-synth_II/BPL/LPL"/>
</dbReference>
<dbReference type="EMBL" id="JBHSQJ010000082">
    <property type="protein sequence ID" value="MFC5909438.1"/>
    <property type="molecule type" value="Genomic_DNA"/>
</dbReference>
<evidence type="ECO:0000256" key="1">
    <source>
        <dbReference type="ARBA" id="ARBA00022598"/>
    </source>
</evidence>
<dbReference type="PANTHER" id="PTHR12835">
    <property type="entry name" value="BIOTIN PROTEIN LIGASE"/>
    <property type="match status" value="1"/>
</dbReference>
<proteinExistence type="predicted"/>
<organism evidence="8 9">
    <name type="scientific">Streptacidiphilus monticola</name>
    <dbReference type="NCBI Taxonomy" id="2161674"/>
    <lineage>
        <taxon>Bacteria</taxon>
        <taxon>Bacillati</taxon>
        <taxon>Actinomycetota</taxon>
        <taxon>Actinomycetes</taxon>
        <taxon>Kitasatosporales</taxon>
        <taxon>Streptomycetaceae</taxon>
        <taxon>Streptacidiphilus</taxon>
    </lineage>
</organism>